<gene>
    <name evidence="1" type="ORF">ACFQ2O_16770</name>
</gene>
<evidence type="ECO:0000313" key="2">
    <source>
        <dbReference type="Proteomes" id="UP001597094"/>
    </source>
</evidence>
<evidence type="ECO:0000313" key="1">
    <source>
        <dbReference type="EMBL" id="MFD1187867.1"/>
    </source>
</evidence>
<reference evidence="2" key="1">
    <citation type="journal article" date="2019" name="Int. J. Syst. Evol. Microbiol.">
        <title>The Global Catalogue of Microorganisms (GCM) 10K type strain sequencing project: providing services to taxonomists for standard genome sequencing and annotation.</title>
        <authorList>
            <consortium name="The Broad Institute Genomics Platform"/>
            <consortium name="The Broad Institute Genome Sequencing Center for Infectious Disease"/>
            <person name="Wu L."/>
            <person name="Ma J."/>
        </authorList>
    </citation>
    <scope>NUCLEOTIDE SEQUENCE [LARGE SCALE GENOMIC DNA]</scope>
    <source>
        <strain evidence="2">JCM 31319</strain>
    </source>
</reference>
<comment type="caution">
    <text evidence="1">The sequence shown here is derived from an EMBL/GenBank/DDBJ whole genome shotgun (WGS) entry which is preliminary data.</text>
</comment>
<accession>A0ABW3SSM4</accession>
<dbReference type="EMBL" id="JBHTLD010000184">
    <property type="protein sequence ID" value="MFD1187867.1"/>
    <property type="molecule type" value="Genomic_DNA"/>
</dbReference>
<sequence>IKGNNIAINQLFRLFQSINIKVGRFLLHLCKCLAHMIQFISVGASPEEKDTINAMAKLFIADVK</sequence>
<keyword evidence="2" id="KW-1185">Reference proteome</keyword>
<dbReference type="RefSeq" id="WP_377530357.1">
    <property type="nucleotide sequence ID" value="NZ_JBHTLD010000184.1"/>
</dbReference>
<proteinExistence type="predicted"/>
<organism evidence="1 2">
    <name type="scientific">Pontibacter rugosus</name>
    <dbReference type="NCBI Taxonomy" id="1745966"/>
    <lineage>
        <taxon>Bacteria</taxon>
        <taxon>Pseudomonadati</taxon>
        <taxon>Bacteroidota</taxon>
        <taxon>Cytophagia</taxon>
        <taxon>Cytophagales</taxon>
        <taxon>Hymenobacteraceae</taxon>
        <taxon>Pontibacter</taxon>
    </lineage>
</organism>
<feature type="non-terminal residue" evidence="1">
    <location>
        <position position="1"/>
    </location>
</feature>
<protein>
    <submittedName>
        <fullName evidence="1">Uncharacterized protein</fullName>
    </submittedName>
</protein>
<name>A0ABW3SSM4_9BACT</name>
<dbReference type="Proteomes" id="UP001597094">
    <property type="component" value="Unassembled WGS sequence"/>
</dbReference>